<comment type="caution">
    <text evidence="5">The sequence shown here is derived from an EMBL/GenBank/DDBJ whole genome shotgun (WGS) entry which is preliminary data.</text>
</comment>
<dbReference type="Pfam" id="PF13432">
    <property type="entry name" value="TPR_16"/>
    <property type="match status" value="1"/>
</dbReference>
<dbReference type="Gene3D" id="1.25.40.10">
    <property type="entry name" value="Tetratricopeptide repeat domain"/>
    <property type="match status" value="4"/>
</dbReference>
<evidence type="ECO:0000256" key="2">
    <source>
        <dbReference type="ARBA" id="ARBA00022803"/>
    </source>
</evidence>
<evidence type="ECO:0000313" key="6">
    <source>
        <dbReference type="Proteomes" id="UP000216998"/>
    </source>
</evidence>
<dbReference type="AlphaFoldDB" id="A0A255YWA8"/>
<dbReference type="OrthoDB" id="9766710at2"/>
<sequence length="566" mass="61458">MVVVSTIMLTLALPGMGSAQQATPSQPADNSTAIARYLMGRIAQNAGAWDVASENLGAVLKLDPGNAGLLRRTFLLSLGEGQDEEALALARRQVSGEAGGGSFVAHALLVADDLRAGRTKEAAARVAALPADGMSPYIGPLLASWIAVAEKDFDGAIMLLNPLSSHEGFKSIQTQQLALIEDLRGNRDGAFQHYAEAAKLGMPLRLTLLIGNFQERSGASDAARKLYRQYLEANPDSMVVEDALNRLEKGGRPAPLVGSAAAGLGQALFELSSALHQEGAAEMALLYGRVSLHLEPDQPLTRMLLGDILVARDRANTALNEFRGITGGPGMLWMARLRQVDVLRQLERDNEAIALLQKMAAERPERTDALLRLGDMHRIAKRTTEALAAYDQALARIKETRPRDWMLHYARAMTLDSKGDWPEAETALKRALELQPDQPSVLNYLGYSWVDRGQRLEEGKALIEKALALRPNDGFITDSLGWALFKLGKTEQAVEMLEKALELEPGDPSINDHLGDAYWAVGRKAEARFQWARAAHQAGKDDSLRRSAEAKLKNGLMATVKADTTP</sequence>
<dbReference type="EMBL" id="NOXU01000030">
    <property type="protein sequence ID" value="OYQ33492.1"/>
    <property type="molecule type" value="Genomic_DNA"/>
</dbReference>
<dbReference type="SUPFAM" id="SSF48452">
    <property type="entry name" value="TPR-like"/>
    <property type="match status" value="2"/>
</dbReference>
<evidence type="ECO:0008006" key="7">
    <source>
        <dbReference type="Google" id="ProtNLM"/>
    </source>
</evidence>
<evidence type="ECO:0000256" key="4">
    <source>
        <dbReference type="SAM" id="SignalP"/>
    </source>
</evidence>
<reference evidence="5 6" key="1">
    <citation type="submission" date="2017-07" db="EMBL/GenBank/DDBJ databases">
        <title>Niveispirillum cyanobacteriorum sp. nov., isolated from cyanobacterial aggregates in a eutrophic lake.</title>
        <authorList>
            <person name="Cai H."/>
        </authorList>
    </citation>
    <scope>NUCLEOTIDE SEQUENCE [LARGE SCALE GENOMIC DNA]</scope>
    <source>
        <strain evidence="6">TH1-14</strain>
    </source>
</reference>
<name>A0A255YWA8_9PROT</name>
<feature type="repeat" description="TPR" evidence="3">
    <location>
        <begin position="474"/>
        <end position="507"/>
    </location>
</feature>
<dbReference type="Pfam" id="PF13424">
    <property type="entry name" value="TPR_12"/>
    <property type="match status" value="1"/>
</dbReference>
<dbReference type="Proteomes" id="UP000216998">
    <property type="component" value="Unassembled WGS sequence"/>
</dbReference>
<evidence type="ECO:0000256" key="3">
    <source>
        <dbReference type="PROSITE-ProRule" id="PRU00339"/>
    </source>
</evidence>
<dbReference type="SMART" id="SM00028">
    <property type="entry name" value="TPR"/>
    <property type="match status" value="6"/>
</dbReference>
<proteinExistence type="predicted"/>
<dbReference type="PANTHER" id="PTHR45586">
    <property type="entry name" value="TPR REPEAT-CONTAINING PROTEIN PA4667"/>
    <property type="match status" value="1"/>
</dbReference>
<dbReference type="PANTHER" id="PTHR45586:SF1">
    <property type="entry name" value="LIPOPOLYSACCHARIDE ASSEMBLY PROTEIN B"/>
    <property type="match status" value="1"/>
</dbReference>
<keyword evidence="2 3" id="KW-0802">TPR repeat</keyword>
<keyword evidence="6" id="KW-1185">Reference proteome</keyword>
<dbReference type="InterPro" id="IPR019734">
    <property type="entry name" value="TPR_rpt"/>
</dbReference>
<feature type="signal peptide" evidence="4">
    <location>
        <begin position="1"/>
        <end position="21"/>
    </location>
</feature>
<gene>
    <name evidence="5" type="ORF">CHU95_13925</name>
</gene>
<evidence type="ECO:0000256" key="1">
    <source>
        <dbReference type="ARBA" id="ARBA00022737"/>
    </source>
</evidence>
<keyword evidence="4" id="KW-0732">Signal</keyword>
<feature type="chain" id="PRO_5012129297" description="Tetratricopeptide repeat-like domain-containing protein" evidence="4">
    <location>
        <begin position="22"/>
        <end position="566"/>
    </location>
</feature>
<dbReference type="RefSeq" id="WP_094456935.1">
    <property type="nucleotide sequence ID" value="NZ_NOXU01000030.1"/>
</dbReference>
<dbReference type="InterPro" id="IPR051012">
    <property type="entry name" value="CellSynth/LPSAsmb/PSIAsmb"/>
</dbReference>
<evidence type="ECO:0000313" key="5">
    <source>
        <dbReference type="EMBL" id="OYQ33492.1"/>
    </source>
</evidence>
<keyword evidence="1" id="KW-0677">Repeat</keyword>
<organism evidence="5 6">
    <name type="scientific">Niveispirillum lacus</name>
    <dbReference type="NCBI Taxonomy" id="1981099"/>
    <lineage>
        <taxon>Bacteria</taxon>
        <taxon>Pseudomonadati</taxon>
        <taxon>Pseudomonadota</taxon>
        <taxon>Alphaproteobacteria</taxon>
        <taxon>Rhodospirillales</taxon>
        <taxon>Azospirillaceae</taxon>
        <taxon>Niveispirillum</taxon>
    </lineage>
</organism>
<feature type="repeat" description="TPR" evidence="3">
    <location>
        <begin position="405"/>
        <end position="438"/>
    </location>
</feature>
<dbReference type="InterPro" id="IPR011990">
    <property type="entry name" value="TPR-like_helical_dom_sf"/>
</dbReference>
<protein>
    <recommendedName>
        <fullName evidence="7">Tetratricopeptide repeat-like domain-containing protein</fullName>
    </recommendedName>
</protein>
<dbReference type="PROSITE" id="PS50005">
    <property type="entry name" value="TPR"/>
    <property type="match status" value="2"/>
</dbReference>
<accession>A0A255YWA8</accession>